<dbReference type="Pfam" id="PF01593">
    <property type="entry name" value="Amino_oxidase"/>
    <property type="match status" value="1"/>
</dbReference>
<keyword evidence="4" id="KW-1185">Reference proteome</keyword>
<dbReference type="InterPro" id="IPR002937">
    <property type="entry name" value="Amino_oxidase"/>
</dbReference>
<name>A0A165HN90_9APHY</name>
<evidence type="ECO:0000313" key="4">
    <source>
        <dbReference type="Proteomes" id="UP000076871"/>
    </source>
</evidence>
<evidence type="ECO:0000259" key="2">
    <source>
        <dbReference type="Pfam" id="PF01593"/>
    </source>
</evidence>
<dbReference type="InterPro" id="IPR050464">
    <property type="entry name" value="Zeta_carotene_desat/Oxidored"/>
</dbReference>
<dbReference type="AlphaFoldDB" id="A0A165HN90"/>
<dbReference type="Gene3D" id="1.10.3110.10">
    <property type="entry name" value="protoporphyrinogen ix oxidase, domain 3"/>
    <property type="match status" value="1"/>
</dbReference>
<protein>
    <submittedName>
        <fullName evidence="3">FAD/NAD(P)-binding domain-containing protein</fullName>
    </submittedName>
</protein>
<dbReference type="SUPFAM" id="SSF51905">
    <property type="entry name" value="FAD/NAD(P)-binding domain"/>
    <property type="match status" value="1"/>
</dbReference>
<dbReference type="PANTHER" id="PTHR42923">
    <property type="entry name" value="PROTOPORPHYRINOGEN OXIDASE"/>
    <property type="match status" value="1"/>
</dbReference>
<dbReference type="EMBL" id="KV427606">
    <property type="protein sequence ID" value="KZT11959.1"/>
    <property type="molecule type" value="Genomic_DNA"/>
</dbReference>
<keyword evidence="1" id="KW-1133">Transmembrane helix</keyword>
<dbReference type="InterPro" id="IPR036188">
    <property type="entry name" value="FAD/NAD-bd_sf"/>
</dbReference>
<proteinExistence type="predicted"/>
<dbReference type="GeneID" id="63828114"/>
<keyword evidence="1" id="KW-0812">Transmembrane</keyword>
<evidence type="ECO:0000313" key="3">
    <source>
        <dbReference type="EMBL" id="KZT11959.1"/>
    </source>
</evidence>
<reference evidence="3 4" key="1">
    <citation type="journal article" date="2016" name="Mol. Biol. Evol.">
        <title>Comparative Genomics of Early-Diverging Mushroom-Forming Fungi Provides Insights into the Origins of Lignocellulose Decay Capabilities.</title>
        <authorList>
            <person name="Nagy L.G."/>
            <person name="Riley R."/>
            <person name="Tritt A."/>
            <person name="Adam C."/>
            <person name="Daum C."/>
            <person name="Floudas D."/>
            <person name="Sun H."/>
            <person name="Yadav J.S."/>
            <person name="Pangilinan J."/>
            <person name="Larsson K.H."/>
            <person name="Matsuura K."/>
            <person name="Barry K."/>
            <person name="Labutti K."/>
            <person name="Kuo R."/>
            <person name="Ohm R.A."/>
            <person name="Bhattacharya S.S."/>
            <person name="Shirouzu T."/>
            <person name="Yoshinaga Y."/>
            <person name="Martin F.M."/>
            <person name="Grigoriev I.V."/>
            <person name="Hibbett D.S."/>
        </authorList>
    </citation>
    <scope>NUCLEOTIDE SEQUENCE [LARGE SCALE GENOMIC DNA]</scope>
    <source>
        <strain evidence="3 4">93-53</strain>
    </source>
</reference>
<dbReference type="GO" id="GO:0016491">
    <property type="term" value="F:oxidoreductase activity"/>
    <property type="evidence" value="ECO:0007669"/>
    <property type="project" value="InterPro"/>
</dbReference>
<evidence type="ECO:0000256" key="1">
    <source>
        <dbReference type="SAM" id="Phobius"/>
    </source>
</evidence>
<dbReference type="PANTHER" id="PTHR42923:SF17">
    <property type="entry name" value="AMINE OXIDASE DOMAIN-CONTAINING PROTEIN"/>
    <property type="match status" value="1"/>
</dbReference>
<dbReference type="OrthoDB" id="5977668at2759"/>
<sequence>MKIAVVGSGVSGLAATWLLNEYSNHEVHLYEAESRPGGHANTISFVQEGKAPIDVDTGFIVFNPITYPNFLRFLNLYPHLRERILRTTMSFSVSRNAGAFEWAGTSLDSVFCQRHRLLDPSMWRMLYDILHFNACAPRALCKSKLENLSIGEYLKTEGYSDSFRDNYLIPMTAAIWSTPPDKCFLDFPAQTLVQFMHNHHLLQIIGRPSWLTLHGGSRTYVDQILSALPAEQLHLSTPVIAVNRRASDLPTHIDDPACVELLTAQGERINYDHVILACHSDTALSILKAGDSASAVEEHVLGAFEWSKNIAVLHSDERLMPQNRKAWSCWNYLTSSTGTPNGTRKVNGDQVSLTYWMNELQHILEDTHGLIFVTLNPPFEPDLKLVKGRFQYEHPILGSKAIGSQNDMSAIRDHQGVSFAGAWLKYGFHEDGFTSGLRAASALINEQSIQEGQKCMPFEIVDADRRPNLVEMRLLPLIFDAFEGMGLRMILGAFLGGCLAILRMCLARTGRGLVCES</sequence>
<dbReference type="Gene3D" id="3.50.50.60">
    <property type="entry name" value="FAD/NAD(P)-binding domain"/>
    <property type="match status" value="1"/>
</dbReference>
<dbReference type="Proteomes" id="UP000076871">
    <property type="component" value="Unassembled WGS sequence"/>
</dbReference>
<keyword evidence="1" id="KW-0472">Membrane</keyword>
<dbReference type="InParanoid" id="A0A165HN90"/>
<dbReference type="Gene3D" id="3.90.660.20">
    <property type="entry name" value="Protoporphyrinogen oxidase, mitochondrial, domain 2"/>
    <property type="match status" value="1"/>
</dbReference>
<dbReference type="RefSeq" id="XP_040769607.1">
    <property type="nucleotide sequence ID" value="XM_040911085.1"/>
</dbReference>
<gene>
    <name evidence="3" type="ORF">LAESUDRAFT_740527</name>
</gene>
<organism evidence="3 4">
    <name type="scientific">Laetiporus sulphureus 93-53</name>
    <dbReference type="NCBI Taxonomy" id="1314785"/>
    <lineage>
        <taxon>Eukaryota</taxon>
        <taxon>Fungi</taxon>
        <taxon>Dikarya</taxon>
        <taxon>Basidiomycota</taxon>
        <taxon>Agaricomycotina</taxon>
        <taxon>Agaricomycetes</taxon>
        <taxon>Polyporales</taxon>
        <taxon>Laetiporus</taxon>
    </lineage>
</organism>
<dbReference type="STRING" id="1314785.A0A165HN90"/>
<feature type="domain" description="Amine oxidase" evidence="2">
    <location>
        <begin position="10"/>
        <end position="284"/>
    </location>
</feature>
<accession>A0A165HN90</accession>
<feature type="transmembrane region" description="Helical" evidence="1">
    <location>
        <begin position="485"/>
        <end position="502"/>
    </location>
</feature>